<dbReference type="NCBIfam" id="TIGR01697">
    <property type="entry name" value="PNPH-PUNA-XAPA"/>
    <property type="match status" value="1"/>
</dbReference>
<organism evidence="7 8">
    <name type="scientific">Portibacter lacus</name>
    <dbReference type="NCBI Taxonomy" id="1099794"/>
    <lineage>
        <taxon>Bacteria</taxon>
        <taxon>Pseudomonadati</taxon>
        <taxon>Bacteroidota</taxon>
        <taxon>Saprospiria</taxon>
        <taxon>Saprospirales</taxon>
        <taxon>Haliscomenobacteraceae</taxon>
        <taxon>Portibacter</taxon>
    </lineage>
</organism>
<evidence type="ECO:0000313" key="8">
    <source>
        <dbReference type="Proteomes" id="UP001156666"/>
    </source>
</evidence>
<evidence type="ECO:0000256" key="5">
    <source>
        <dbReference type="PIRNR" id="PIRNR000477"/>
    </source>
</evidence>
<dbReference type="AlphaFoldDB" id="A0AA37SQX1"/>
<dbReference type="Gene3D" id="3.40.50.1580">
    <property type="entry name" value="Nucleoside phosphorylase domain"/>
    <property type="match status" value="1"/>
</dbReference>
<protein>
    <recommendedName>
        <fullName evidence="5">Purine nucleoside phosphorylase</fullName>
        <ecNumber evidence="5">2.4.2.1</ecNumber>
    </recommendedName>
    <alternativeName>
        <fullName evidence="5">Inosine-guanosine phosphorylase</fullName>
    </alternativeName>
</protein>
<dbReference type="PIRSF" id="PIRSF000477">
    <property type="entry name" value="PurNPase"/>
    <property type="match status" value="1"/>
</dbReference>
<name>A0AA37SQX1_9BACT</name>
<dbReference type="EMBL" id="BSOH01000014">
    <property type="protein sequence ID" value="GLR18049.1"/>
    <property type="molecule type" value="Genomic_DNA"/>
</dbReference>
<dbReference type="PANTHER" id="PTHR11904:SF9">
    <property type="entry name" value="PURINE NUCLEOSIDE PHOSPHORYLASE-RELATED"/>
    <property type="match status" value="1"/>
</dbReference>
<feature type="domain" description="Nucleoside phosphorylase" evidence="6">
    <location>
        <begin position="27"/>
        <end position="272"/>
    </location>
</feature>
<evidence type="ECO:0000313" key="7">
    <source>
        <dbReference type="EMBL" id="GLR18049.1"/>
    </source>
</evidence>
<comment type="function">
    <text evidence="5">The purine nucleoside phosphorylases catalyze the phosphorolytic breakdown of the N-glycosidic bond in the beta-(deoxy)ribonucleoside molecules, with the formation of the corresponding free purine bases and pentose-1-phosphate.</text>
</comment>
<dbReference type="GO" id="GO:0005737">
    <property type="term" value="C:cytoplasm"/>
    <property type="evidence" value="ECO:0007669"/>
    <property type="project" value="TreeGrafter"/>
</dbReference>
<dbReference type="SUPFAM" id="SSF53167">
    <property type="entry name" value="Purine and uridine phosphorylases"/>
    <property type="match status" value="1"/>
</dbReference>
<dbReference type="InterPro" id="IPR035994">
    <property type="entry name" value="Nucleoside_phosphorylase_sf"/>
</dbReference>
<dbReference type="InterPro" id="IPR011270">
    <property type="entry name" value="Pur_Nuc_Pase_Ino/Guo-sp"/>
</dbReference>
<dbReference type="RefSeq" id="WP_235291724.1">
    <property type="nucleotide sequence ID" value="NZ_BSOH01000014.1"/>
</dbReference>
<comment type="caution">
    <text evidence="7">The sequence shown here is derived from an EMBL/GenBank/DDBJ whole genome shotgun (WGS) entry which is preliminary data.</text>
</comment>
<keyword evidence="3 5" id="KW-0328">Glycosyltransferase</keyword>
<keyword evidence="4 5" id="KW-0808">Transferase</keyword>
<dbReference type="Pfam" id="PF01048">
    <property type="entry name" value="PNP_UDP_1"/>
    <property type="match status" value="1"/>
</dbReference>
<dbReference type="NCBIfam" id="TIGR01700">
    <property type="entry name" value="PNPH"/>
    <property type="match status" value="1"/>
</dbReference>
<accession>A0AA37SQX1</accession>
<evidence type="ECO:0000259" key="6">
    <source>
        <dbReference type="Pfam" id="PF01048"/>
    </source>
</evidence>
<proteinExistence type="inferred from homology"/>
<reference evidence="7" key="2">
    <citation type="submission" date="2023-01" db="EMBL/GenBank/DDBJ databases">
        <title>Draft genome sequence of Portibacter lacus strain NBRC 108769.</title>
        <authorList>
            <person name="Sun Q."/>
            <person name="Mori K."/>
        </authorList>
    </citation>
    <scope>NUCLEOTIDE SEQUENCE</scope>
    <source>
        <strain evidence="7">NBRC 108769</strain>
    </source>
</reference>
<dbReference type="CDD" id="cd09009">
    <property type="entry name" value="PNP-EcPNPII_like"/>
    <property type="match status" value="1"/>
</dbReference>
<reference evidence="7" key="1">
    <citation type="journal article" date="2014" name="Int. J. Syst. Evol. Microbiol.">
        <title>Complete genome sequence of Corynebacterium casei LMG S-19264T (=DSM 44701T), isolated from a smear-ripened cheese.</title>
        <authorList>
            <consortium name="US DOE Joint Genome Institute (JGI-PGF)"/>
            <person name="Walter F."/>
            <person name="Albersmeier A."/>
            <person name="Kalinowski J."/>
            <person name="Ruckert C."/>
        </authorList>
    </citation>
    <scope>NUCLEOTIDE SEQUENCE</scope>
    <source>
        <strain evidence="7">NBRC 108769</strain>
    </source>
</reference>
<dbReference type="InterPro" id="IPR000845">
    <property type="entry name" value="Nucleoside_phosphorylase_d"/>
</dbReference>
<evidence type="ECO:0000256" key="3">
    <source>
        <dbReference type="ARBA" id="ARBA00022676"/>
    </source>
</evidence>
<sequence>MSKSYYEKIAEATSFVRGYLKGNILDAVILGTGLGSFVDSIDIEERIPYKNIPHFPVSTVESHQGELIIGKLKGKPIIVMSGRFHYYEGYSMKEVTFPVRLFQLLGVENIFITNVAGGTNADYEAGDLVVIKDHINFMPENPLRGQNDSRLGVRFPDLKNTYCPDLRVKAHGIAKEMKIDLKEGIYFSLAGPNLETPAEYEFIHRSGADLVGMSTVPEVIVAKHAEMNIFAVSIVSNVCYPTDRIQETSIDSVIEVAHLSGEKLSALLGALIP</sequence>
<dbReference type="PANTHER" id="PTHR11904">
    <property type="entry name" value="METHYLTHIOADENOSINE/PURINE NUCLEOSIDE PHOSPHORYLASE"/>
    <property type="match status" value="1"/>
</dbReference>
<keyword evidence="8" id="KW-1185">Reference proteome</keyword>
<evidence type="ECO:0000256" key="1">
    <source>
        <dbReference type="ARBA" id="ARBA00005058"/>
    </source>
</evidence>
<dbReference type="Proteomes" id="UP001156666">
    <property type="component" value="Unassembled WGS sequence"/>
</dbReference>
<dbReference type="NCBIfam" id="NF006054">
    <property type="entry name" value="PRK08202.1"/>
    <property type="match status" value="1"/>
</dbReference>
<evidence type="ECO:0000256" key="4">
    <source>
        <dbReference type="ARBA" id="ARBA00022679"/>
    </source>
</evidence>
<evidence type="ECO:0000256" key="2">
    <source>
        <dbReference type="ARBA" id="ARBA00006751"/>
    </source>
</evidence>
<dbReference type="GO" id="GO:0004731">
    <property type="term" value="F:purine-nucleoside phosphorylase activity"/>
    <property type="evidence" value="ECO:0007669"/>
    <property type="project" value="UniProtKB-EC"/>
</dbReference>
<dbReference type="InterPro" id="IPR011268">
    <property type="entry name" value="Purine_phosphorylase"/>
</dbReference>
<dbReference type="GO" id="GO:0009116">
    <property type="term" value="P:nucleoside metabolic process"/>
    <property type="evidence" value="ECO:0007669"/>
    <property type="project" value="InterPro"/>
</dbReference>
<comment type="pathway">
    <text evidence="1 5">Purine metabolism; purine nucleoside salvage.</text>
</comment>
<comment type="similarity">
    <text evidence="2 5">Belongs to the PNP/MTAP phosphorylase family.</text>
</comment>
<dbReference type="EC" id="2.4.2.1" evidence="5"/>
<gene>
    <name evidence="7" type="ORF">GCM10007940_26640</name>
</gene>